<evidence type="ECO:0000313" key="5">
    <source>
        <dbReference type="Proteomes" id="UP000323075"/>
    </source>
</evidence>
<dbReference type="Pfam" id="PF04326">
    <property type="entry name" value="SLFN_AlbA_2"/>
    <property type="match status" value="1"/>
</dbReference>
<dbReference type="Gene3D" id="3.30.950.30">
    <property type="entry name" value="Schlafen, AAA domain"/>
    <property type="match status" value="1"/>
</dbReference>
<feature type="domain" description="Schlafen AlbA-2" evidence="1">
    <location>
        <begin position="28"/>
        <end position="158"/>
    </location>
</feature>
<sequence>MQERLYPSSVDEWDVETLEGLVEHSVAEDQYLEYKQYLRYPDHREPEPSKSEWRKDIEREFAAFANASGGVILFGMSDDIEYNPIEEPENEIGRHVTPYIKDCTPVPKIEVSNPLQPFSSDSGRILVAVRVYEAERKPISTSDSSFYVRINDQKHPMSREQIESMFIEADRRQQAIRSLEVEIARLRSVYKDQIEGLPDLSNVPPLSAVDESGIRNALQRNTYLFTNEDTESIVVRVMEILDEIASLKRLFEEGTRNMGRVSFRRYGDLNEHIQENLKSKTERLIELFEMLEDQTQISHPGRR</sequence>
<dbReference type="PANTHER" id="PTHR30595:SF6">
    <property type="entry name" value="SCHLAFEN ALBA-2 DOMAIN-CONTAINING PROTEIN"/>
    <property type="match status" value="1"/>
</dbReference>
<reference evidence="2 4" key="1">
    <citation type="journal article" date="2019" name="Microbiol. Resour. Announc.">
        <title>The Genome Sequence of the Halobacterium salinarum Type Strain Is Closely Related to That of Laboratory Strains NRC-1 and R1.</title>
        <authorList>
            <person name="Pfeiffer F."/>
            <person name="Marchfelder A."/>
            <person name="Habermann B."/>
            <person name="Dyall-Smith M.L."/>
        </authorList>
    </citation>
    <scope>NUCLEOTIDE SEQUENCE [LARGE SCALE GENOMIC DNA]</scope>
    <source>
        <strain evidence="2">91-R6</strain>
        <strain evidence="4">ATCC 33171 / DSM 3754 / JCM 8978 / NBRC 102687 / NCIMB 764 / 91-R6</strain>
    </source>
</reference>
<evidence type="ECO:0000313" key="4">
    <source>
        <dbReference type="Proteomes" id="UP000296216"/>
    </source>
</evidence>
<dbReference type="Proteomes" id="UP000296216">
    <property type="component" value="Chromosome"/>
</dbReference>
<evidence type="ECO:0000259" key="1">
    <source>
        <dbReference type="Pfam" id="PF04326"/>
    </source>
</evidence>
<evidence type="ECO:0000313" key="2">
    <source>
        <dbReference type="EMBL" id="QCC45637.1"/>
    </source>
</evidence>
<organism evidence="2 4">
    <name type="scientific">Halobacterium salinarum (strain ATCC 33171 / DSM 3754 / JCM 8978 / NBRC 102687 / NCIMB 764 / 91-R6)</name>
    <dbReference type="NCBI Taxonomy" id="2597657"/>
    <lineage>
        <taxon>Archaea</taxon>
        <taxon>Methanobacteriati</taxon>
        <taxon>Methanobacteriota</taxon>
        <taxon>Stenosarchaea group</taxon>
        <taxon>Halobacteria</taxon>
        <taxon>Halobacteriales</taxon>
        <taxon>Halobacteriaceae</taxon>
        <taxon>Halobacterium</taxon>
    </lineage>
</organism>
<protein>
    <submittedName>
        <fullName evidence="2">AAA-4 family protein</fullName>
    </submittedName>
    <submittedName>
        <fullName evidence="3">Putative DNA-binding domain-containing protein</fullName>
    </submittedName>
</protein>
<dbReference type="EMBL" id="VRYN01000001">
    <property type="protein sequence ID" value="TYO81899.1"/>
    <property type="molecule type" value="Genomic_DNA"/>
</dbReference>
<dbReference type="InterPro" id="IPR007421">
    <property type="entry name" value="Schlafen_AlbA_2_dom"/>
</dbReference>
<dbReference type="AlphaFoldDB" id="A0A4D6GZ06"/>
<dbReference type="RefSeq" id="WP_010903453.1">
    <property type="nucleotide sequence ID" value="NZ_VRYN01000001.1"/>
</dbReference>
<dbReference type="EMBL" id="CP038631">
    <property type="protein sequence ID" value="QCC45637.1"/>
    <property type="molecule type" value="Genomic_DNA"/>
</dbReference>
<dbReference type="GO" id="GO:0003677">
    <property type="term" value="F:DNA binding"/>
    <property type="evidence" value="ECO:0007669"/>
    <property type="project" value="UniProtKB-KW"/>
</dbReference>
<keyword evidence="3" id="KW-0238">DNA-binding</keyword>
<dbReference type="InterPro" id="IPR038461">
    <property type="entry name" value="Schlafen_AlbA_2_dom_sf"/>
</dbReference>
<dbReference type="PANTHER" id="PTHR30595">
    <property type="entry name" value="GLPR-RELATED TRANSCRIPTIONAL REPRESSOR"/>
    <property type="match status" value="1"/>
</dbReference>
<reference evidence="3 5" key="2">
    <citation type="submission" date="2019-07" db="EMBL/GenBank/DDBJ databases">
        <title>Genomic Encyclopedia of Archaeal and Bacterial Type Strains, Phase II (KMG-II): from individual species to whole genera.</title>
        <authorList>
            <person name="Goeker M."/>
        </authorList>
    </citation>
    <scope>NUCLEOTIDE SEQUENCE [LARGE SCALE GENOMIC DNA]</scope>
    <source>
        <strain evidence="3 5">DSM 3754</strain>
    </source>
</reference>
<accession>A0A4D6GZ06</accession>
<dbReference type="Proteomes" id="UP000323075">
    <property type="component" value="Unassembled WGS sequence"/>
</dbReference>
<gene>
    <name evidence="3" type="ORF">APQ99_00411</name>
    <name evidence="2" type="ORF">HBSAL_09970</name>
</gene>
<dbReference type="GeneID" id="68694576"/>
<reference evidence="2" key="3">
    <citation type="journal article" name="MicrobiologyOpen">
        <title>Whole-genome comparison between the type strain of Halobacterium salinarum (DSM 3754(T)) and the laboratory strains R1 and NRC-1.</title>
        <authorList>
            <person name="Pfeiffer F."/>
            <person name="Losensky G."/>
            <person name="Marchfelder A."/>
            <person name="Habermann B."/>
            <person name="Dyall-Smith M."/>
        </authorList>
    </citation>
    <scope>NUCLEOTIDE SEQUENCE</scope>
    <source>
        <strain evidence="2">91-R6</strain>
    </source>
</reference>
<evidence type="ECO:0000313" key="3">
    <source>
        <dbReference type="EMBL" id="TYO81899.1"/>
    </source>
</evidence>
<name>A0A4D6GZ06_HALS9</name>
<proteinExistence type="predicted"/>